<sequence length="376" mass="41135">MSENKQPLTDQQNSAGNSKERINIGQKLRAAREQKGYTLDDLQQITKIQKRYLIAIEDQNFKALPGDFYVRAFVKQYADTVGLDGNELLKDYEDELPETKTSEYSEHITQAVETRSSHHRTAEKMENARRRYLPTVIIAVIVIVILVIIWIFAVARNHDNSTKIDRSRVSVSGESSHKAKKVSSSSSKKTKKAAAIKLTESSRNANSVVYNAKSLKKGTTLQISTSTRSWNSVSVDGTQRLGKTMNANEKDQVTIAKNASSIVIRLGNASQTTLKIGGKKINVTANGRYPSTRTVTINFGNNKPSSASSSTNSNTGNRSVNTTTRTSNNGGNNIQANRQSTTTNTTGTSRQTTTNRQTTTTNAPATNGNGQQGGQQ</sequence>
<reference evidence="4" key="2">
    <citation type="submission" date="2021-04" db="EMBL/GenBank/DDBJ databases">
        <authorList>
            <person name="Gilroy R."/>
        </authorList>
    </citation>
    <scope>NUCLEOTIDE SEQUENCE</scope>
    <source>
        <strain evidence="4">ChiHejej3B27-2180</strain>
    </source>
</reference>
<dbReference type="Gene3D" id="1.10.260.40">
    <property type="entry name" value="lambda repressor-like DNA-binding domains"/>
    <property type="match status" value="1"/>
</dbReference>
<evidence type="ECO:0000259" key="3">
    <source>
        <dbReference type="Pfam" id="PF13464"/>
    </source>
</evidence>
<evidence type="ECO:0000256" key="2">
    <source>
        <dbReference type="SAM" id="Phobius"/>
    </source>
</evidence>
<feature type="region of interest" description="Disordered" evidence="1">
    <location>
        <begin position="165"/>
        <end position="195"/>
    </location>
</feature>
<feature type="domain" description="Cytoskeleton protein RodZ-like C-terminal" evidence="3">
    <location>
        <begin position="223"/>
        <end position="286"/>
    </location>
</feature>
<dbReference type="InterPro" id="IPR001387">
    <property type="entry name" value="Cro/C1-type_HTH"/>
</dbReference>
<evidence type="ECO:0000256" key="1">
    <source>
        <dbReference type="SAM" id="MobiDB-lite"/>
    </source>
</evidence>
<evidence type="ECO:0000313" key="4">
    <source>
        <dbReference type="EMBL" id="HIW70549.1"/>
    </source>
</evidence>
<dbReference type="SUPFAM" id="SSF47413">
    <property type="entry name" value="lambda repressor-like DNA-binding domains"/>
    <property type="match status" value="1"/>
</dbReference>
<dbReference type="CDD" id="cd00093">
    <property type="entry name" value="HTH_XRE"/>
    <property type="match status" value="1"/>
</dbReference>
<comment type="caution">
    <text evidence="4">The sequence shown here is derived from an EMBL/GenBank/DDBJ whole genome shotgun (WGS) entry which is preliminary data.</text>
</comment>
<feature type="region of interest" description="Disordered" evidence="1">
    <location>
        <begin position="1"/>
        <end position="21"/>
    </location>
</feature>
<reference evidence="4" key="1">
    <citation type="journal article" date="2021" name="PeerJ">
        <title>Extensive microbial diversity within the chicken gut microbiome revealed by metagenomics and culture.</title>
        <authorList>
            <person name="Gilroy R."/>
            <person name="Ravi A."/>
            <person name="Getino M."/>
            <person name="Pursley I."/>
            <person name="Horton D.L."/>
            <person name="Alikhan N.F."/>
            <person name="Baker D."/>
            <person name="Gharbi K."/>
            <person name="Hall N."/>
            <person name="Watson M."/>
            <person name="Adriaenssens E.M."/>
            <person name="Foster-Nyarko E."/>
            <person name="Jarju S."/>
            <person name="Secka A."/>
            <person name="Antonio M."/>
            <person name="Oren A."/>
            <person name="Chaudhuri R.R."/>
            <person name="La Ragione R."/>
            <person name="Hildebrand F."/>
            <person name="Pallen M.J."/>
        </authorList>
    </citation>
    <scope>NUCLEOTIDE SEQUENCE</scope>
    <source>
        <strain evidence="4">ChiHejej3B27-2180</strain>
    </source>
</reference>
<dbReference type="AlphaFoldDB" id="A0A9D1QQ64"/>
<feature type="region of interest" description="Disordered" evidence="1">
    <location>
        <begin position="294"/>
        <end position="376"/>
    </location>
</feature>
<evidence type="ECO:0000313" key="5">
    <source>
        <dbReference type="Proteomes" id="UP000886878"/>
    </source>
</evidence>
<keyword evidence="2" id="KW-1133">Transmembrane helix</keyword>
<name>A0A9D1QQ64_9LACO</name>
<feature type="compositionally biased region" description="Polar residues" evidence="1">
    <location>
        <begin position="1"/>
        <end position="17"/>
    </location>
</feature>
<dbReference type="Proteomes" id="UP000886878">
    <property type="component" value="Unassembled WGS sequence"/>
</dbReference>
<gene>
    <name evidence="4" type="ORF">H9876_04135</name>
</gene>
<organism evidence="4 5">
    <name type="scientific">Candidatus Limosilactobacillus merdipullorum</name>
    <dbReference type="NCBI Taxonomy" id="2838653"/>
    <lineage>
        <taxon>Bacteria</taxon>
        <taxon>Bacillati</taxon>
        <taxon>Bacillota</taxon>
        <taxon>Bacilli</taxon>
        <taxon>Lactobacillales</taxon>
        <taxon>Lactobacillaceae</taxon>
        <taxon>Limosilactobacillus</taxon>
    </lineage>
</organism>
<dbReference type="InterPro" id="IPR025194">
    <property type="entry name" value="RodZ-like_C"/>
</dbReference>
<dbReference type="Pfam" id="PF13464">
    <property type="entry name" value="RodZ_C"/>
    <property type="match status" value="1"/>
</dbReference>
<feature type="transmembrane region" description="Helical" evidence="2">
    <location>
        <begin position="132"/>
        <end position="153"/>
    </location>
</feature>
<dbReference type="Pfam" id="PF13413">
    <property type="entry name" value="HTH_25"/>
    <property type="match status" value="1"/>
</dbReference>
<dbReference type="GO" id="GO:0003677">
    <property type="term" value="F:DNA binding"/>
    <property type="evidence" value="ECO:0007669"/>
    <property type="project" value="InterPro"/>
</dbReference>
<feature type="compositionally biased region" description="Low complexity" evidence="1">
    <location>
        <begin position="300"/>
        <end position="369"/>
    </location>
</feature>
<dbReference type="PANTHER" id="PTHR34475:SF1">
    <property type="entry name" value="CYTOSKELETON PROTEIN RODZ"/>
    <property type="match status" value="1"/>
</dbReference>
<dbReference type="PANTHER" id="PTHR34475">
    <property type="match status" value="1"/>
</dbReference>
<dbReference type="EMBL" id="DXGK01000083">
    <property type="protein sequence ID" value="HIW70549.1"/>
    <property type="molecule type" value="Genomic_DNA"/>
</dbReference>
<dbReference type="InterPro" id="IPR010982">
    <property type="entry name" value="Lambda_DNA-bd_dom_sf"/>
</dbReference>
<accession>A0A9D1QQ64</accession>
<protein>
    <submittedName>
        <fullName evidence="4">DUF4115 domain-containing protein</fullName>
    </submittedName>
</protein>
<proteinExistence type="predicted"/>
<dbReference type="InterPro" id="IPR050400">
    <property type="entry name" value="Bact_Cytoskel_RodZ"/>
</dbReference>
<keyword evidence="2" id="KW-0472">Membrane</keyword>
<keyword evidence="2" id="KW-0812">Transmembrane</keyword>